<dbReference type="Pfam" id="PF08282">
    <property type="entry name" value="Hydrolase_3"/>
    <property type="match status" value="1"/>
</dbReference>
<dbReference type="InterPro" id="IPR000150">
    <property type="entry name" value="Cof"/>
</dbReference>
<dbReference type="RefSeq" id="WP_324670415.1">
    <property type="nucleotide sequence ID" value="NZ_CP141614.1"/>
</dbReference>
<evidence type="ECO:0000313" key="2">
    <source>
        <dbReference type="Proteomes" id="UP001333102"/>
    </source>
</evidence>
<dbReference type="InterPro" id="IPR023214">
    <property type="entry name" value="HAD_sf"/>
</dbReference>
<dbReference type="Gene3D" id="3.30.1240.10">
    <property type="match status" value="1"/>
</dbReference>
<dbReference type="GO" id="GO:0016787">
    <property type="term" value="F:hydrolase activity"/>
    <property type="evidence" value="ECO:0007669"/>
    <property type="project" value="UniProtKB-KW"/>
</dbReference>
<keyword evidence="1" id="KW-0378">Hydrolase</keyword>
<dbReference type="PANTHER" id="PTHR10000:SF8">
    <property type="entry name" value="HAD SUPERFAMILY HYDROLASE-LIKE, TYPE 3"/>
    <property type="match status" value="1"/>
</dbReference>
<sequence length="265" mass="27653">MLVTDIDGTLLDDGGRLSRSNREALGQLIERGVHVTLATGRTLAASRELAARIGIRLPLITCNGSQVVDPSGAVLMERRLAPETVDDVVDLAGRLGLCGFAYLTKGVVPVAGGERRADHLLAEDRARLLAPVTRPGPDAPWYAEGGGIKLLLLGEPAAADALERAAAAGRQPFSAVRSGPDCVEVMAPGVSKATGLRFLSSRLGLPLERVVAVGNAGNDLEMVRQAGVGVAVATAEPQLLALADYVAPPHWADGVAHTVHRYFPS</sequence>
<evidence type="ECO:0000313" key="1">
    <source>
        <dbReference type="EMBL" id="WRP15979.1"/>
    </source>
</evidence>
<accession>A0ABZ1BT81</accession>
<dbReference type="InterPro" id="IPR036412">
    <property type="entry name" value="HAD-like_sf"/>
</dbReference>
<dbReference type="PANTHER" id="PTHR10000">
    <property type="entry name" value="PHOSPHOSERINE PHOSPHATASE"/>
    <property type="match status" value="1"/>
</dbReference>
<proteinExistence type="predicted"/>
<dbReference type="EMBL" id="CP141614">
    <property type="protein sequence ID" value="WRP15979.1"/>
    <property type="molecule type" value="Genomic_DNA"/>
</dbReference>
<protein>
    <submittedName>
        <fullName evidence="1">HAD family hydrolase</fullName>
        <ecNumber evidence="1">3.1.3.-</ecNumber>
    </submittedName>
</protein>
<dbReference type="EC" id="3.1.3.-" evidence="1"/>
<dbReference type="Gene3D" id="3.40.50.1000">
    <property type="entry name" value="HAD superfamily/HAD-like"/>
    <property type="match status" value="1"/>
</dbReference>
<reference evidence="2" key="1">
    <citation type="submission" date="2023-12" db="EMBL/GenBank/DDBJ databases">
        <title>Novel isolates from deep terrestrial aquifers shed light on the physiology and ecology of the class Limnochordia.</title>
        <authorList>
            <person name="Karnachuk O.V."/>
            <person name="Lukina A.P."/>
            <person name="Avakyan M.R."/>
            <person name="Kadnikov V."/>
            <person name="Begmatov S."/>
            <person name="Beletsky A.V."/>
            <person name="Mardanov A.V."/>
            <person name="Ravin N.V."/>
        </authorList>
    </citation>
    <scope>NUCLEOTIDE SEQUENCE [LARGE SCALE GENOMIC DNA]</scope>
    <source>
        <strain evidence="2">LN</strain>
    </source>
</reference>
<gene>
    <name evidence="1" type="ORF">VLY81_11585</name>
</gene>
<name>A0ABZ1BT81_9FIRM</name>
<dbReference type="NCBIfam" id="TIGR00099">
    <property type="entry name" value="Cof-subfamily"/>
    <property type="match status" value="1"/>
</dbReference>
<dbReference type="SFLD" id="SFLDG01140">
    <property type="entry name" value="C2.B:_Phosphomannomutase_and_P"/>
    <property type="match status" value="1"/>
</dbReference>
<dbReference type="NCBIfam" id="TIGR01484">
    <property type="entry name" value="HAD-SF-IIB"/>
    <property type="match status" value="1"/>
</dbReference>
<dbReference type="InterPro" id="IPR006379">
    <property type="entry name" value="HAD-SF_hydro_IIB"/>
</dbReference>
<keyword evidence="2" id="KW-1185">Reference proteome</keyword>
<organism evidence="1 2">
    <name type="scientific">Geochorda subterranea</name>
    <dbReference type="NCBI Taxonomy" id="3109564"/>
    <lineage>
        <taxon>Bacteria</taxon>
        <taxon>Bacillati</taxon>
        <taxon>Bacillota</taxon>
        <taxon>Limnochordia</taxon>
        <taxon>Limnochordales</taxon>
        <taxon>Geochordaceae</taxon>
        <taxon>Geochorda</taxon>
    </lineage>
</organism>
<dbReference type="SFLD" id="SFLDS00003">
    <property type="entry name" value="Haloacid_Dehalogenase"/>
    <property type="match status" value="1"/>
</dbReference>
<dbReference type="SUPFAM" id="SSF56784">
    <property type="entry name" value="HAD-like"/>
    <property type="match status" value="1"/>
</dbReference>
<dbReference type="Proteomes" id="UP001333102">
    <property type="component" value="Chromosome"/>
</dbReference>